<dbReference type="KEGG" id="rtg:NCTC13098_01212"/>
<name>A0A3P8M1H5_RAOTE</name>
<dbReference type="InterPro" id="IPR036937">
    <property type="entry name" value="Adhesion_dom_fimbrial_sf"/>
</dbReference>
<evidence type="ECO:0000313" key="1">
    <source>
        <dbReference type="EMBL" id="VDR24913.1"/>
    </source>
</evidence>
<dbReference type="GO" id="GO:0009289">
    <property type="term" value="C:pilus"/>
    <property type="evidence" value="ECO:0007669"/>
    <property type="project" value="InterPro"/>
</dbReference>
<organism evidence="1 2">
    <name type="scientific">Raoultella terrigena</name>
    <name type="common">Klebsiella terrigena</name>
    <dbReference type="NCBI Taxonomy" id="577"/>
    <lineage>
        <taxon>Bacteria</taxon>
        <taxon>Pseudomonadati</taxon>
        <taxon>Pseudomonadota</taxon>
        <taxon>Gammaproteobacteria</taxon>
        <taxon>Enterobacterales</taxon>
        <taxon>Enterobacteriaceae</taxon>
        <taxon>Klebsiella/Raoultella group</taxon>
        <taxon>Raoultella</taxon>
    </lineage>
</organism>
<dbReference type="GO" id="GO:0007155">
    <property type="term" value="P:cell adhesion"/>
    <property type="evidence" value="ECO:0007669"/>
    <property type="project" value="InterPro"/>
</dbReference>
<proteinExistence type="predicted"/>
<dbReference type="SUPFAM" id="SSF49401">
    <property type="entry name" value="Bacterial adhesins"/>
    <property type="match status" value="1"/>
</dbReference>
<dbReference type="InterPro" id="IPR008966">
    <property type="entry name" value="Adhesion_dom_sf"/>
</dbReference>
<accession>A0A3P8M1H5</accession>
<sequence length="57" mass="5685">MQLTRGGTAVAANSPVSLGTVGTSPVSLGLTAEYARTSGQVTAGNVQSIIGVTFVYQ</sequence>
<reference evidence="1 2" key="1">
    <citation type="submission" date="2018-12" db="EMBL/GenBank/DDBJ databases">
        <authorList>
            <consortium name="Pathogen Informatics"/>
        </authorList>
    </citation>
    <scope>NUCLEOTIDE SEQUENCE [LARGE SCALE GENOMIC DNA]</scope>
    <source>
        <strain evidence="1 2">NCTC13098</strain>
    </source>
</reference>
<dbReference type="Proteomes" id="UP000274346">
    <property type="component" value="Chromosome"/>
</dbReference>
<gene>
    <name evidence="1" type="primary">fimH_1</name>
    <name evidence="1" type="ORF">NCTC13098_01212</name>
</gene>
<evidence type="ECO:0000313" key="2">
    <source>
        <dbReference type="Proteomes" id="UP000274346"/>
    </source>
</evidence>
<dbReference type="AlphaFoldDB" id="A0A3P8M1H5"/>
<dbReference type="Gene3D" id="2.60.40.1090">
    <property type="entry name" value="Fimbrial-type adhesion domain"/>
    <property type="match status" value="1"/>
</dbReference>
<dbReference type="EMBL" id="LR131271">
    <property type="protein sequence ID" value="VDR24913.1"/>
    <property type="molecule type" value="Genomic_DNA"/>
</dbReference>
<protein>
    <submittedName>
        <fullName evidence="1">Uncharacterized protein</fullName>
    </submittedName>
</protein>